<dbReference type="GO" id="GO:0046677">
    <property type="term" value="P:response to antibiotic"/>
    <property type="evidence" value="ECO:0007669"/>
    <property type="project" value="InterPro"/>
</dbReference>
<evidence type="ECO:0000256" key="2">
    <source>
        <dbReference type="SAM" id="SignalP"/>
    </source>
</evidence>
<dbReference type="AlphaFoldDB" id="A0A5C5RFQ2"/>
<keyword evidence="2" id="KW-0732">Signal</keyword>
<dbReference type="PROSITE" id="PS51257">
    <property type="entry name" value="PROKAR_LIPOPROTEIN"/>
    <property type="match status" value="1"/>
</dbReference>
<dbReference type="GO" id="GO:0008800">
    <property type="term" value="F:beta-lactamase activity"/>
    <property type="evidence" value="ECO:0007669"/>
    <property type="project" value="InterPro"/>
</dbReference>
<feature type="signal peptide" evidence="2">
    <location>
        <begin position="1"/>
        <end position="24"/>
    </location>
</feature>
<comment type="caution">
    <text evidence="3">The sequence shown here is derived from an EMBL/GenBank/DDBJ whole genome shotgun (WGS) entry which is preliminary data.</text>
</comment>
<gene>
    <name evidence="3" type="ORF">FK529_00945</name>
</gene>
<dbReference type="SUPFAM" id="SSF56601">
    <property type="entry name" value="beta-lactamase/transpeptidase-like"/>
    <property type="match status" value="1"/>
</dbReference>
<feature type="region of interest" description="Disordered" evidence="1">
    <location>
        <begin position="30"/>
        <end position="62"/>
    </location>
</feature>
<dbReference type="GO" id="GO:0030655">
    <property type="term" value="P:beta-lactam antibiotic catabolic process"/>
    <property type="evidence" value="ECO:0007669"/>
    <property type="project" value="InterPro"/>
</dbReference>
<dbReference type="OrthoDB" id="3729831at2"/>
<organism evidence="3 4">
    <name type="scientific">Tsukamurella asaccharolytica</name>
    <dbReference type="NCBI Taxonomy" id="2592067"/>
    <lineage>
        <taxon>Bacteria</taxon>
        <taxon>Bacillati</taxon>
        <taxon>Actinomycetota</taxon>
        <taxon>Actinomycetes</taxon>
        <taxon>Mycobacteriales</taxon>
        <taxon>Tsukamurellaceae</taxon>
        <taxon>Tsukamurella</taxon>
    </lineage>
</organism>
<evidence type="ECO:0000256" key="1">
    <source>
        <dbReference type="SAM" id="MobiDB-lite"/>
    </source>
</evidence>
<dbReference type="Proteomes" id="UP000317291">
    <property type="component" value="Unassembled WGS sequence"/>
</dbReference>
<name>A0A5C5RFQ2_9ACTN</name>
<keyword evidence="4" id="KW-1185">Reference proteome</keyword>
<evidence type="ECO:0008006" key="5">
    <source>
        <dbReference type="Google" id="ProtNLM"/>
    </source>
</evidence>
<dbReference type="PANTHER" id="PTHR35333:SF3">
    <property type="entry name" value="BETA-LACTAMASE-TYPE TRANSPEPTIDASE FOLD CONTAINING PROTEIN"/>
    <property type="match status" value="1"/>
</dbReference>
<evidence type="ECO:0000313" key="4">
    <source>
        <dbReference type="Proteomes" id="UP000317291"/>
    </source>
</evidence>
<dbReference type="InterPro" id="IPR000871">
    <property type="entry name" value="Beta-lactam_class-A"/>
</dbReference>
<protein>
    <recommendedName>
        <fullName evidence="5">Serine hydrolase</fullName>
    </recommendedName>
</protein>
<feature type="chain" id="PRO_5039519564" description="Serine hydrolase" evidence="2">
    <location>
        <begin position="25"/>
        <end position="300"/>
    </location>
</feature>
<dbReference type="PANTHER" id="PTHR35333">
    <property type="entry name" value="BETA-LACTAMASE"/>
    <property type="match status" value="1"/>
</dbReference>
<reference evidence="3 4" key="1">
    <citation type="submission" date="2019-06" db="EMBL/GenBank/DDBJ databases">
        <title>Tsukamurella conjunctivitidis sp. nov., Tsukamurella assacharolytica sp. nov. and Tsukamurella sputae sp. nov. isolated from patients with conjunctivitis, bacteraemia (lymphoma) and respiratory infection (sputum) in Hong Kong.</title>
        <authorList>
            <person name="Teng J.L.L."/>
            <person name="Lee H.H."/>
            <person name="Fong J.Y.H."/>
            <person name="Fok K.M.N."/>
            <person name="Lau S.K.P."/>
            <person name="Woo P.C.Y."/>
        </authorList>
    </citation>
    <scope>NUCLEOTIDE SEQUENCE [LARGE SCALE GENOMIC DNA]</scope>
    <source>
        <strain evidence="3 4">HKU71</strain>
    </source>
</reference>
<evidence type="ECO:0000313" key="3">
    <source>
        <dbReference type="EMBL" id="TWS21213.1"/>
    </source>
</evidence>
<proteinExistence type="predicted"/>
<dbReference type="EMBL" id="VIGW01000001">
    <property type="protein sequence ID" value="TWS21213.1"/>
    <property type="molecule type" value="Genomic_DNA"/>
</dbReference>
<dbReference type="Gene3D" id="3.40.710.10">
    <property type="entry name" value="DD-peptidase/beta-lactamase superfamily"/>
    <property type="match status" value="1"/>
</dbReference>
<sequence>MRSSTSTRAAAVLAALLSTTACTAGDAGRAASSSAVPAPGSSAPVASASGGPTSGAPAGPADPLQAALNRAIAEIPGQAGIAVAGGGRVVVAGDATGLPAWSTSKVPLVMAALERTGTAEPAVTAAMRSAITRSDNDAAEAIWSSLGPPEQAAGAVQQVLRTGGDAETVVQSRKVRPEYSAFGQTRWNDGPAATFAASLPCSRSGREAAELMREVDANQRWGAYGLRGAQSVGVKGGWGPGTDGAYVVRQLAVVRAKHGFTGLMLSVRPADGAFASGTSALTRLAATVSAQLDALPAGTC</sequence>
<dbReference type="InterPro" id="IPR012338">
    <property type="entry name" value="Beta-lactam/transpept-like"/>
</dbReference>
<dbReference type="RefSeq" id="WP_146558712.1">
    <property type="nucleotide sequence ID" value="NZ_VIGW01000001.1"/>
</dbReference>
<accession>A0A5C5RFQ2</accession>
<feature type="compositionally biased region" description="Low complexity" evidence="1">
    <location>
        <begin position="30"/>
        <end position="61"/>
    </location>
</feature>